<sequence length="95" mass="11157">MFRTDRETKTEYAWEKDVPFILREQFVDLGYSLKEVTLSQVIALANQDLYRLELHNSGEPDPVITDVIEDDLEGFLKNVEKIKFFLMKWANARAC</sequence>
<keyword evidence="2" id="KW-1185">Reference proteome</keyword>
<dbReference type="RefSeq" id="WP_003325586.1">
    <property type="nucleotide sequence ID" value="NC_014639.1"/>
</dbReference>
<evidence type="ECO:0000313" key="2">
    <source>
        <dbReference type="Proteomes" id="UP000006867"/>
    </source>
</evidence>
<protein>
    <submittedName>
        <fullName evidence="1">Uncharacterized protein</fullName>
    </submittedName>
</protein>
<accession>A0ABN3ZAG9</accession>
<reference evidence="1 2" key="1">
    <citation type="journal article" date="2011" name="Front. Microbiol.">
        <title>Genomic signatures of strain selection and enhancement in Bacillus atrophaeus var. globigii, a historical biowarfare simulant.</title>
        <authorList>
            <person name="Gibbons H.S."/>
            <person name="Broomall S.M."/>
            <person name="McNew L.A."/>
            <person name="Daligault H."/>
            <person name="Chapman C."/>
            <person name="Bruce D."/>
            <person name="Karavis M."/>
            <person name="Krepps M."/>
            <person name="McGregor P.A."/>
            <person name="Hong C."/>
            <person name="Park K.H."/>
            <person name="Akmal A."/>
            <person name="Feldman A."/>
            <person name="Lin J.S."/>
            <person name="Chang W.E."/>
            <person name="Higgs B.W."/>
            <person name="Demirev P."/>
            <person name="Lindquist J."/>
            <person name="Liem A."/>
            <person name="Fochler E."/>
            <person name="Read T.D."/>
            <person name="Tapia R."/>
            <person name="Johnson S."/>
            <person name="Bishop-Lilly K.A."/>
            <person name="Detter C."/>
            <person name="Han C."/>
            <person name="Sozhamannan S."/>
            <person name="Rosenzweig C.N."/>
            <person name="Skowronski E.W."/>
        </authorList>
    </citation>
    <scope>NUCLEOTIDE SEQUENCE [LARGE SCALE GENOMIC DNA]</scope>
    <source>
        <strain evidence="1 2">1942</strain>
    </source>
</reference>
<name>A0ABN3ZAG9_BACA1</name>
<organism evidence="1 2">
    <name type="scientific">Bacillus atrophaeus (strain 1942)</name>
    <dbReference type="NCBI Taxonomy" id="720555"/>
    <lineage>
        <taxon>Bacteria</taxon>
        <taxon>Bacillati</taxon>
        <taxon>Bacillota</taxon>
        <taxon>Bacilli</taxon>
        <taxon>Bacillales</taxon>
        <taxon>Bacillaceae</taxon>
        <taxon>Bacillus</taxon>
    </lineage>
</organism>
<gene>
    <name evidence="1" type="ordered locus">BATR1942_09950</name>
</gene>
<dbReference type="EMBL" id="CP002207">
    <property type="protein sequence ID" value="ADP32923.1"/>
    <property type="molecule type" value="Genomic_DNA"/>
</dbReference>
<proteinExistence type="predicted"/>
<dbReference type="Proteomes" id="UP000006867">
    <property type="component" value="Chromosome"/>
</dbReference>
<evidence type="ECO:0000313" key="1">
    <source>
        <dbReference type="EMBL" id="ADP32923.1"/>
    </source>
</evidence>